<comment type="subunit">
    <text evidence="2">Tetramer of two alpha and two beta chains.</text>
</comment>
<evidence type="ECO:0000256" key="5">
    <source>
        <dbReference type="ARBA" id="ARBA00022822"/>
    </source>
</evidence>
<dbReference type="CDD" id="cd04724">
    <property type="entry name" value="Tryptophan_synthase_alpha"/>
    <property type="match status" value="1"/>
</dbReference>
<organism evidence="10 11">
    <name type="scientific">Streptomyces globisporus C-1027</name>
    <dbReference type="NCBI Taxonomy" id="1172567"/>
    <lineage>
        <taxon>Bacteria</taxon>
        <taxon>Bacillati</taxon>
        <taxon>Actinomycetota</taxon>
        <taxon>Actinomycetes</taxon>
        <taxon>Kitasatosporales</taxon>
        <taxon>Streptomycetaceae</taxon>
        <taxon>Streptomyces</taxon>
    </lineage>
</organism>
<reference evidence="10 11" key="1">
    <citation type="journal article" date="2012" name="J. Bacteriol.">
        <title>Draft genome sequence of Streptomyces globisporus C-1027, which produces an antitumor antibiotic consisting of a nine-membered enediyne with a chromoprotein.</title>
        <authorList>
            <person name="Wang L."/>
            <person name="Wang S."/>
            <person name="He Q."/>
            <person name="Yu T."/>
            <person name="Li Q."/>
            <person name="Hong B."/>
        </authorList>
    </citation>
    <scope>NUCLEOTIDE SEQUENCE [LARGE SCALE GENOMIC DNA]</scope>
    <source>
        <strain evidence="10 11">C-1027</strain>
    </source>
</reference>
<comment type="catalytic activity">
    <reaction evidence="8">
        <text>(1S,2R)-1-C-(indol-3-yl)glycerol 3-phosphate + L-serine = D-glyceraldehyde 3-phosphate + L-tryptophan + H2O</text>
        <dbReference type="Rhea" id="RHEA:10532"/>
        <dbReference type="ChEBI" id="CHEBI:15377"/>
        <dbReference type="ChEBI" id="CHEBI:33384"/>
        <dbReference type="ChEBI" id="CHEBI:57912"/>
        <dbReference type="ChEBI" id="CHEBI:58866"/>
        <dbReference type="ChEBI" id="CHEBI:59776"/>
        <dbReference type="EC" id="4.2.1.20"/>
    </reaction>
</comment>
<name>A0A0U3M9W9_STRGL</name>
<dbReference type="RefSeq" id="WP_010064084.1">
    <property type="nucleotide sequence ID" value="NZ_CP013738.1"/>
</dbReference>
<dbReference type="UniPathway" id="UPA00035">
    <property type="reaction ID" value="UER00044"/>
</dbReference>
<proteinExistence type="inferred from homology"/>
<dbReference type="EMBL" id="CP013738">
    <property type="protein sequence ID" value="ALU97018.1"/>
    <property type="molecule type" value="Genomic_DNA"/>
</dbReference>
<keyword evidence="5" id="KW-0822">Tryptophan biosynthesis</keyword>
<dbReference type="InterPro" id="IPR011060">
    <property type="entry name" value="RibuloseP-bd_barrel"/>
</dbReference>
<keyword evidence="4" id="KW-0028">Amino-acid biosynthesis</keyword>
<evidence type="ECO:0000256" key="4">
    <source>
        <dbReference type="ARBA" id="ARBA00022605"/>
    </source>
</evidence>
<keyword evidence="7" id="KW-0456">Lyase</keyword>
<evidence type="ECO:0000256" key="2">
    <source>
        <dbReference type="ARBA" id="ARBA00011270"/>
    </source>
</evidence>
<dbReference type="PANTHER" id="PTHR43406">
    <property type="entry name" value="TRYPTOPHAN SYNTHASE, ALPHA CHAIN"/>
    <property type="match status" value="1"/>
</dbReference>
<sequence length="279" mass="28692">MPADFFAGARAREELGLAVFLNAGDPPLPVLTDLVALLDASGVDCLELAVPFPDSPTDGPVVRRSAGRGLARGTGLRETLDFVAAVRPGLKRLRIAVLADWSHSLRTAAPAEYARAVADSGADALLAHGLPPRLRQAHHEALRAADLPEVTTCYPASSPATVAEAAAHASGYLYLVARYGRSGAGTPDGGHAVLAPFVASLRDLTVSPIAVGFGVSTAEDLLSVARSGADAAIVGSAGVAALERALEAGSDPVDGYRSFLADLGRPLSTRPKEDTRAHP</sequence>
<accession>A0A0U3M9W9</accession>
<evidence type="ECO:0000313" key="11">
    <source>
        <dbReference type="Proteomes" id="UP000064183"/>
    </source>
</evidence>
<dbReference type="Proteomes" id="UP000064183">
    <property type="component" value="Chromosome"/>
</dbReference>
<evidence type="ECO:0000256" key="3">
    <source>
        <dbReference type="ARBA" id="ARBA00012043"/>
    </source>
</evidence>
<protein>
    <recommendedName>
        <fullName evidence="3">tryptophan synthase</fullName>
        <ecNumber evidence="3">4.2.1.20</ecNumber>
    </recommendedName>
</protein>
<dbReference type="SUPFAM" id="SSF51366">
    <property type="entry name" value="Ribulose-phoshate binding barrel"/>
    <property type="match status" value="1"/>
</dbReference>
<dbReference type="AlphaFoldDB" id="A0A0U3M9W9"/>
<dbReference type="GO" id="GO:0004834">
    <property type="term" value="F:tryptophan synthase activity"/>
    <property type="evidence" value="ECO:0007669"/>
    <property type="project" value="UniProtKB-EC"/>
</dbReference>
<evidence type="ECO:0000256" key="9">
    <source>
        <dbReference type="RuleBase" id="RU003662"/>
    </source>
</evidence>
<dbReference type="STRING" id="1172567.WQO_29000"/>
<dbReference type="Gene3D" id="3.20.20.70">
    <property type="entry name" value="Aldolase class I"/>
    <property type="match status" value="1"/>
</dbReference>
<comment type="pathway">
    <text evidence="1">Amino-acid biosynthesis; L-tryptophan biosynthesis; L-tryptophan from chorismate: step 5/5.</text>
</comment>
<gene>
    <name evidence="10" type="ORF">WQO_29000</name>
</gene>
<keyword evidence="6" id="KW-0057">Aromatic amino acid biosynthesis</keyword>
<evidence type="ECO:0000256" key="1">
    <source>
        <dbReference type="ARBA" id="ARBA00004733"/>
    </source>
</evidence>
<dbReference type="GO" id="GO:0005829">
    <property type="term" value="C:cytosol"/>
    <property type="evidence" value="ECO:0007669"/>
    <property type="project" value="TreeGrafter"/>
</dbReference>
<evidence type="ECO:0000256" key="6">
    <source>
        <dbReference type="ARBA" id="ARBA00023141"/>
    </source>
</evidence>
<dbReference type="KEGG" id="sgb:WQO_29000"/>
<dbReference type="GeneID" id="27786460"/>
<dbReference type="PANTHER" id="PTHR43406:SF1">
    <property type="entry name" value="TRYPTOPHAN SYNTHASE ALPHA CHAIN, CHLOROPLASTIC"/>
    <property type="match status" value="1"/>
</dbReference>
<dbReference type="NCBIfam" id="TIGR00262">
    <property type="entry name" value="trpA"/>
    <property type="match status" value="1"/>
</dbReference>
<evidence type="ECO:0000256" key="8">
    <source>
        <dbReference type="ARBA" id="ARBA00049047"/>
    </source>
</evidence>
<evidence type="ECO:0000313" key="10">
    <source>
        <dbReference type="EMBL" id="ALU97018.1"/>
    </source>
</evidence>
<dbReference type="EC" id="4.2.1.20" evidence="3"/>
<dbReference type="InterPro" id="IPR013785">
    <property type="entry name" value="Aldolase_TIM"/>
</dbReference>
<dbReference type="InterPro" id="IPR002028">
    <property type="entry name" value="Trp_synthase_suA"/>
</dbReference>
<dbReference type="Pfam" id="PF00290">
    <property type="entry name" value="Trp_syntA"/>
    <property type="match status" value="1"/>
</dbReference>
<comment type="similarity">
    <text evidence="9">Belongs to the TrpA family.</text>
</comment>
<evidence type="ECO:0000256" key="7">
    <source>
        <dbReference type="ARBA" id="ARBA00023239"/>
    </source>
</evidence>